<organism evidence="2">
    <name type="scientific">Gibberella zeae</name>
    <name type="common">Wheat head blight fungus</name>
    <name type="synonym">Fusarium graminearum</name>
    <dbReference type="NCBI Taxonomy" id="5518"/>
    <lineage>
        <taxon>Eukaryota</taxon>
        <taxon>Fungi</taxon>
        <taxon>Dikarya</taxon>
        <taxon>Ascomycota</taxon>
        <taxon>Pezizomycotina</taxon>
        <taxon>Sordariomycetes</taxon>
        <taxon>Hypocreomycetidae</taxon>
        <taxon>Hypocreales</taxon>
        <taxon>Nectriaceae</taxon>
        <taxon>Fusarium</taxon>
    </lineage>
</organism>
<reference evidence="1" key="2">
    <citation type="submission" date="2021-03" db="EMBL/GenBank/DDBJ databases">
        <authorList>
            <person name="Alouane T."/>
            <person name="Langin T."/>
            <person name="Bonhomme L."/>
        </authorList>
    </citation>
    <scope>NUCLEOTIDE SEQUENCE</scope>
    <source>
        <strain evidence="1">MDC_Fg202</strain>
    </source>
</reference>
<dbReference type="EMBL" id="CAAKMV010000168">
    <property type="protein sequence ID" value="VIO62925.1"/>
    <property type="molecule type" value="Genomic_DNA"/>
</dbReference>
<evidence type="ECO:0000313" key="2">
    <source>
        <dbReference type="EMBL" id="VIO62925.1"/>
    </source>
</evidence>
<reference evidence="2" key="1">
    <citation type="submission" date="2019-04" db="EMBL/GenBank/DDBJ databases">
        <authorList>
            <person name="Melise S."/>
            <person name="Noan J."/>
            <person name="Okalmin O."/>
        </authorList>
    </citation>
    <scope>NUCLEOTIDE SEQUENCE</scope>
    <source>
        <strain evidence="2">FN9</strain>
    </source>
</reference>
<proteinExistence type="predicted"/>
<name>A0A4E9EL96_GIBZA</name>
<accession>A0A4E9EL96</accession>
<gene>
    <name evidence="2" type="ORF">FUG_LOCUS509501</name>
    <name evidence="1" type="ORF">MDCFG202_LOCUS495893</name>
</gene>
<dbReference type="Proteomes" id="UP000746612">
    <property type="component" value="Unassembled WGS sequence"/>
</dbReference>
<protein>
    <submittedName>
        <fullName evidence="2">Uncharacterized protein</fullName>
    </submittedName>
</protein>
<dbReference type="EMBL" id="CAJPIJ010000180">
    <property type="protein sequence ID" value="CAG2004160.1"/>
    <property type="molecule type" value="Genomic_DNA"/>
</dbReference>
<evidence type="ECO:0000313" key="1">
    <source>
        <dbReference type="EMBL" id="CAG2004160.1"/>
    </source>
</evidence>
<dbReference type="AlphaFoldDB" id="A0A4E9EL96"/>
<sequence length="91" mass="10845">MTGELRVASRLWRHSKRMESWDSTRDLRWRESMLMKKKMCKLLLPAEANVSDYTILDFDVTGYKQHRFEQTGAVPMRHVRAWLTIYASPVE</sequence>